<proteinExistence type="predicted"/>
<evidence type="ECO:0000313" key="1">
    <source>
        <dbReference type="EMBL" id="OTF72101.1"/>
    </source>
</evidence>
<gene>
    <name evidence="1" type="ORF">BLA29_013295</name>
</gene>
<organism evidence="1 2">
    <name type="scientific">Euroglyphus maynei</name>
    <name type="common">Mayne's house dust mite</name>
    <dbReference type="NCBI Taxonomy" id="6958"/>
    <lineage>
        <taxon>Eukaryota</taxon>
        <taxon>Metazoa</taxon>
        <taxon>Ecdysozoa</taxon>
        <taxon>Arthropoda</taxon>
        <taxon>Chelicerata</taxon>
        <taxon>Arachnida</taxon>
        <taxon>Acari</taxon>
        <taxon>Acariformes</taxon>
        <taxon>Sarcoptiformes</taxon>
        <taxon>Astigmata</taxon>
        <taxon>Psoroptidia</taxon>
        <taxon>Analgoidea</taxon>
        <taxon>Pyroglyphidae</taxon>
        <taxon>Pyroglyphinae</taxon>
        <taxon>Euroglyphus</taxon>
    </lineage>
</organism>
<comment type="caution">
    <text evidence="1">The sequence shown here is derived from an EMBL/GenBank/DDBJ whole genome shotgun (WGS) entry which is preliminary data.</text>
</comment>
<sequence length="28" mass="3189">MILNGVIIQHVLIVSHGHRIHHCLHLVV</sequence>
<dbReference type="EMBL" id="MUJZ01057942">
    <property type="protein sequence ID" value="OTF72101.1"/>
    <property type="molecule type" value="Genomic_DNA"/>
</dbReference>
<protein>
    <submittedName>
        <fullName evidence="1">Uncharacterized protein</fullName>
    </submittedName>
</protein>
<dbReference type="AlphaFoldDB" id="A0A1Y3AUG3"/>
<name>A0A1Y3AUG3_EURMA</name>
<accession>A0A1Y3AUG3</accession>
<dbReference type="Proteomes" id="UP000194236">
    <property type="component" value="Unassembled WGS sequence"/>
</dbReference>
<keyword evidence="2" id="KW-1185">Reference proteome</keyword>
<reference evidence="1 2" key="1">
    <citation type="submission" date="2017-03" db="EMBL/GenBank/DDBJ databases">
        <title>Genome Survey of Euroglyphus maynei.</title>
        <authorList>
            <person name="Arlian L.G."/>
            <person name="Morgan M.S."/>
            <person name="Rider S.D."/>
        </authorList>
    </citation>
    <scope>NUCLEOTIDE SEQUENCE [LARGE SCALE GENOMIC DNA]</scope>
    <source>
        <strain evidence="1">Arlian Lab</strain>
        <tissue evidence="1">Whole body</tissue>
    </source>
</reference>
<evidence type="ECO:0000313" key="2">
    <source>
        <dbReference type="Proteomes" id="UP000194236"/>
    </source>
</evidence>